<name>A0A9D1XZY8_9FIRM</name>
<evidence type="ECO:0000313" key="1">
    <source>
        <dbReference type="EMBL" id="HIX94376.1"/>
    </source>
</evidence>
<protein>
    <submittedName>
        <fullName evidence="1">Uncharacterized protein</fullName>
    </submittedName>
</protein>
<dbReference type="EMBL" id="DXEI01000047">
    <property type="protein sequence ID" value="HIX94376.1"/>
    <property type="molecule type" value="Genomic_DNA"/>
</dbReference>
<dbReference type="Proteomes" id="UP000886751">
    <property type="component" value="Unassembled WGS sequence"/>
</dbReference>
<sequence>MKIYDRVKIKKTGVTGIIVDIRHTSGAVYTVEGDAKDTSGGYPLFDCKQDDLEILI</sequence>
<reference evidence="1" key="1">
    <citation type="journal article" date="2021" name="PeerJ">
        <title>Extensive microbial diversity within the chicken gut microbiome revealed by metagenomics and culture.</title>
        <authorList>
            <person name="Gilroy R."/>
            <person name="Ravi A."/>
            <person name="Getino M."/>
            <person name="Pursley I."/>
            <person name="Horton D.L."/>
            <person name="Alikhan N.F."/>
            <person name="Baker D."/>
            <person name="Gharbi K."/>
            <person name="Hall N."/>
            <person name="Watson M."/>
            <person name="Adriaenssens E.M."/>
            <person name="Foster-Nyarko E."/>
            <person name="Jarju S."/>
            <person name="Secka A."/>
            <person name="Antonio M."/>
            <person name="Oren A."/>
            <person name="Chaudhuri R.R."/>
            <person name="La Ragione R."/>
            <person name="Hildebrand F."/>
            <person name="Pallen M.J."/>
        </authorList>
    </citation>
    <scope>NUCLEOTIDE SEQUENCE</scope>
    <source>
        <strain evidence="1">ChiHecec2B26-7398</strain>
    </source>
</reference>
<accession>A0A9D1XZY8</accession>
<proteinExistence type="predicted"/>
<reference evidence="1" key="2">
    <citation type="submission" date="2021-04" db="EMBL/GenBank/DDBJ databases">
        <authorList>
            <person name="Gilroy R."/>
        </authorList>
    </citation>
    <scope>NUCLEOTIDE SEQUENCE</scope>
    <source>
        <strain evidence="1">ChiHecec2B26-7398</strain>
    </source>
</reference>
<gene>
    <name evidence="1" type="ORF">H9846_02855</name>
</gene>
<comment type="caution">
    <text evidence="1">The sequence shown here is derived from an EMBL/GenBank/DDBJ whole genome shotgun (WGS) entry which is preliminary data.</text>
</comment>
<dbReference type="AlphaFoldDB" id="A0A9D1XZY8"/>
<organism evidence="1 2">
    <name type="scientific">Candidatus Gemmiger excrementipullorum</name>
    <dbReference type="NCBI Taxonomy" id="2838610"/>
    <lineage>
        <taxon>Bacteria</taxon>
        <taxon>Bacillati</taxon>
        <taxon>Bacillota</taxon>
        <taxon>Clostridia</taxon>
        <taxon>Eubacteriales</taxon>
        <taxon>Gemmiger</taxon>
    </lineage>
</organism>
<evidence type="ECO:0000313" key="2">
    <source>
        <dbReference type="Proteomes" id="UP000886751"/>
    </source>
</evidence>